<protein>
    <submittedName>
        <fullName evidence="1">DNA primase protein</fullName>
    </submittedName>
</protein>
<dbReference type="EMBL" id="MN988486">
    <property type="protein sequence ID" value="QIG68041.1"/>
    <property type="molecule type" value="Genomic_DNA"/>
</dbReference>
<keyword evidence="2" id="KW-1185">Reference proteome</keyword>
<gene>
    <name evidence="1" type="ORF">EVB55_106</name>
</gene>
<reference evidence="1" key="1">
    <citation type="submission" date="2020-01" db="EMBL/GenBank/DDBJ databases">
        <title>Patterns of diversity and host range of bacteriophage communities associated with bean-nodulatin bacteria.</title>
        <authorList>
            <person name="Vann Cauwenberghe J."/>
            <person name="Santamaria R.I."/>
            <person name="Bustos P."/>
            <person name="Juarez S."/>
            <person name="Gonzalez V."/>
        </authorList>
    </citation>
    <scope>NUCLEOTIDE SEQUENCE</scope>
</reference>
<dbReference type="Proteomes" id="UP000605518">
    <property type="component" value="Segment"/>
</dbReference>
<name>A0A7S5R379_9CAUD</name>
<organism evidence="1 2">
    <name type="scientific">Rhizobium phage RHph_Y68</name>
    <dbReference type="NCBI Taxonomy" id="2509787"/>
    <lineage>
        <taxon>Viruses</taxon>
        <taxon>Duplodnaviria</taxon>
        <taxon>Heunggongvirae</taxon>
        <taxon>Uroviricota</taxon>
        <taxon>Caudoviricetes</taxon>
        <taxon>Pootjesviridae</taxon>
        <taxon>Staniewskivirinae</taxon>
        <taxon>Trinifflemingvirus</taxon>
        <taxon>Trinifflemingvirus Y68</taxon>
    </lineage>
</organism>
<evidence type="ECO:0000313" key="1">
    <source>
        <dbReference type="EMBL" id="QIG68041.1"/>
    </source>
</evidence>
<sequence>MTNEIQAINAISSKLEKFHWQTPDRCAFRCPLCGDSKKNPDKTRGTIYLFGKDWMFGCYNCGNPQPFSAFLRKIDEHAYREFRLGRLVEDVSFNVVKREKSHVTETEVPQIEDVSSLFGGFFTKLTSLDKLPQSHRARLYWSSRKLPNNQLGRFYYTDDFNKWAMSVDPRQELSKKVGEGIVIPLIDLDKNEFGFQCRFFEGDLRYKTIIVDDSKTKCFGMNWIDPTKRINVFEGVFDSVYLRNSIAALDSALWRRCDQLTEAHGIPKEKFVLWYDFEKFNKEIIEQKTEAIEKGYAVAFVDRKLVTHKDVNAICQNSSNPKQTLKTLFSSVKILSGIRAKAEMTLNARSL</sequence>
<proteinExistence type="predicted"/>
<accession>A0A7S5R379</accession>
<evidence type="ECO:0000313" key="2">
    <source>
        <dbReference type="Proteomes" id="UP000605518"/>
    </source>
</evidence>